<reference evidence="5" key="1">
    <citation type="journal article" date="2023" name="Insect Mol. Biol.">
        <title>Genome sequencing provides insights into the evolution of gene families encoding plant cell wall-degrading enzymes in longhorned beetles.</title>
        <authorList>
            <person name="Shin N.R."/>
            <person name="Okamura Y."/>
            <person name="Kirsch R."/>
            <person name="Pauchet Y."/>
        </authorList>
    </citation>
    <scope>NUCLEOTIDE SEQUENCE</scope>
    <source>
        <strain evidence="5">MMC_N1</strain>
    </source>
</reference>
<feature type="compositionally biased region" description="Gly residues" evidence="3">
    <location>
        <begin position="169"/>
        <end position="178"/>
    </location>
</feature>
<accession>A0ABQ9K4K2</accession>
<sequence>MTETTGTMEAQDEGAAESLFLPSPPFRAYIGNLPYGIVQGDVNRIFQDLTVTNVRLVMDKETGRFKGFCYVEFETLSDLEKALEMNGLVEVEGHEIKIDVAEGVRGAAASTEAEAAEEEVVAVAFEVTDSEATILIGEDPPRGNFNDRDRGGNRGNYGNFTALEDGPQRAGGVGGGAAAGEWVNRGRGNAAGGFGGSRPRPDRRSFSEELPNPQPDTTGRPRLKLLPRTVKDPVNALAESSQSSSIFGGARPREEKVAPESKND</sequence>
<dbReference type="Proteomes" id="UP001162164">
    <property type="component" value="Unassembled WGS sequence"/>
</dbReference>
<organism evidence="5 6">
    <name type="scientific">Molorchus minor</name>
    <dbReference type="NCBI Taxonomy" id="1323400"/>
    <lineage>
        <taxon>Eukaryota</taxon>
        <taxon>Metazoa</taxon>
        <taxon>Ecdysozoa</taxon>
        <taxon>Arthropoda</taxon>
        <taxon>Hexapoda</taxon>
        <taxon>Insecta</taxon>
        <taxon>Pterygota</taxon>
        <taxon>Neoptera</taxon>
        <taxon>Endopterygota</taxon>
        <taxon>Coleoptera</taxon>
        <taxon>Polyphaga</taxon>
        <taxon>Cucujiformia</taxon>
        <taxon>Chrysomeloidea</taxon>
        <taxon>Cerambycidae</taxon>
        <taxon>Lamiinae</taxon>
        <taxon>Monochamini</taxon>
        <taxon>Molorchus</taxon>
    </lineage>
</organism>
<proteinExistence type="predicted"/>
<dbReference type="InterPro" id="IPR035979">
    <property type="entry name" value="RBD_domain_sf"/>
</dbReference>
<keyword evidence="1 2" id="KW-0694">RNA-binding</keyword>
<dbReference type="SUPFAM" id="SSF54928">
    <property type="entry name" value="RNA-binding domain, RBD"/>
    <property type="match status" value="1"/>
</dbReference>
<dbReference type="Pfam" id="PF00076">
    <property type="entry name" value="RRM_1"/>
    <property type="match status" value="1"/>
</dbReference>
<evidence type="ECO:0000256" key="2">
    <source>
        <dbReference type="PROSITE-ProRule" id="PRU00176"/>
    </source>
</evidence>
<dbReference type="PROSITE" id="PS50102">
    <property type="entry name" value="RRM"/>
    <property type="match status" value="1"/>
</dbReference>
<protein>
    <recommendedName>
        <fullName evidence="4">RRM domain-containing protein</fullName>
    </recommendedName>
</protein>
<feature type="domain" description="RRM" evidence="4">
    <location>
        <begin position="26"/>
        <end position="103"/>
    </location>
</feature>
<dbReference type="SMART" id="SM00360">
    <property type="entry name" value="RRM"/>
    <property type="match status" value="1"/>
</dbReference>
<evidence type="ECO:0000313" key="6">
    <source>
        <dbReference type="Proteomes" id="UP001162164"/>
    </source>
</evidence>
<evidence type="ECO:0000256" key="1">
    <source>
        <dbReference type="ARBA" id="ARBA00022884"/>
    </source>
</evidence>
<keyword evidence="6" id="KW-1185">Reference proteome</keyword>
<name>A0ABQ9K4K2_9CUCU</name>
<dbReference type="PANTHER" id="PTHR23236">
    <property type="entry name" value="EUKARYOTIC TRANSLATION INITIATION FACTOR 4B/4H"/>
    <property type="match status" value="1"/>
</dbReference>
<evidence type="ECO:0000313" key="5">
    <source>
        <dbReference type="EMBL" id="KAJ8985249.1"/>
    </source>
</evidence>
<feature type="compositionally biased region" description="Basic and acidic residues" evidence="3">
    <location>
        <begin position="251"/>
        <end position="264"/>
    </location>
</feature>
<dbReference type="InterPro" id="IPR000504">
    <property type="entry name" value="RRM_dom"/>
</dbReference>
<feature type="region of interest" description="Disordered" evidence="3">
    <location>
        <begin position="136"/>
        <end position="264"/>
    </location>
</feature>
<feature type="compositionally biased region" description="Basic and acidic residues" evidence="3">
    <location>
        <begin position="139"/>
        <end position="152"/>
    </location>
</feature>
<dbReference type="EMBL" id="JAPWTJ010000018">
    <property type="protein sequence ID" value="KAJ8985249.1"/>
    <property type="molecule type" value="Genomic_DNA"/>
</dbReference>
<gene>
    <name evidence="5" type="ORF">NQ317_018279</name>
</gene>
<dbReference type="PANTHER" id="PTHR23236:SF11">
    <property type="entry name" value="EUKARYOTIC TRANSLATION INITIATION FACTOR 4H"/>
    <property type="match status" value="1"/>
</dbReference>
<evidence type="ECO:0000259" key="4">
    <source>
        <dbReference type="PROSITE" id="PS50102"/>
    </source>
</evidence>
<comment type="caution">
    <text evidence="5">The sequence shown here is derived from an EMBL/GenBank/DDBJ whole genome shotgun (WGS) entry which is preliminary data.</text>
</comment>
<dbReference type="Gene3D" id="3.30.70.330">
    <property type="match status" value="1"/>
</dbReference>
<dbReference type="InterPro" id="IPR012677">
    <property type="entry name" value="Nucleotide-bd_a/b_plait_sf"/>
</dbReference>
<evidence type="ECO:0000256" key="3">
    <source>
        <dbReference type="SAM" id="MobiDB-lite"/>
    </source>
</evidence>